<organism evidence="1 2">
    <name type="scientific">Acetobacter oeni</name>
    <dbReference type="NCBI Taxonomy" id="304077"/>
    <lineage>
        <taxon>Bacteria</taxon>
        <taxon>Pseudomonadati</taxon>
        <taxon>Pseudomonadota</taxon>
        <taxon>Alphaproteobacteria</taxon>
        <taxon>Acetobacterales</taxon>
        <taxon>Acetobacteraceae</taxon>
        <taxon>Acetobacter</taxon>
    </lineage>
</organism>
<dbReference type="EMBL" id="BJYG01000012">
    <property type="protein sequence ID" value="GEN62944.1"/>
    <property type="molecule type" value="Genomic_DNA"/>
</dbReference>
<accession>A0A511XJ21</accession>
<name>A0A511XJ21_9PROT</name>
<dbReference type="Proteomes" id="UP000321746">
    <property type="component" value="Unassembled WGS sequence"/>
</dbReference>
<evidence type="ECO:0000313" key="1">
    <source>
        <dbReference type="EMBL" id="GEN62944.1"/>
    </source>
</evidence>
<dbReference type="OrthoDB" id="7219672at2"/>
<dbReference type="RefSeq" id="WP_146887041.1">
    <property type="nucleotide sequence ID" value="NZ_BJYG01000012.1"/>
</dbReference>
<gene>
    <name evidence="1" type="ORF">AOE01nite_11680</name>
</gene>
<keyword evidence="2" id="KW-1185">Reference proteome</keyword>
<sequence>MAYGEFVALCDCVAKTGNSSHCMRLLGRPLDDLYYFLKKNPDERERLTMARYLFHDELTASVRELAFGGMPGFRRGEKGKIVTDADGQPIVDRVPNAQLIAAVLKDGASRLARAEKTDLVRAVSSLSRDDLQAVKMEIEADPPPEVVNIGRK</sequence>
<reference evidence="1 2" key="1">
    <citation type="submission" date="2019-07" db="EMBL/GenBank/DDBJ databases">
        <title>Whole genome shotgun sequence of Acetobacter oeni NBRC 105207.</title>
        <authorList>
            <person name="Hosoyama A."/>
            <person name="Uohara A."/>
            <person name="Ohji S."/>
            <person name="Ichikawa N."/>
        </authorList>
    </citation>
    <scope>NUCLEOTIDE SEQUENCE [LARGE SCALE GENOMIC DNA]</scope>
    <source>
        <strain evidence="1 2">NBRC 105207</strain>
    </source>
</reference>
<proteinExistence type="predicted"/>
<dbReference type="AlphaFoldDB" id="A0A511XJ21"/>
<comment type="caution">
    <text evidence="1">The sequence shown here is derived from an EMBL/GenBank/DDBJ whole genome shotgun (WGS) entry which is preliminary data.</text>
</comment>
<evidence type="ECO:0000313" key="2">
    <source>
        <dbReference type="Proteomes" id="UP000321746"/>
    </source>
</evidence>
<protein>
    <submittedName>
        <fullName evidence="1">Uncharacterized protein</fullName>
    </submittedName>
</protein>